<accession>A0A645DGF1</accession>
<dbReference type="EMBL" id="VSSQ01036039">
    <property type="protein sequence ID" value="MPM88416.1"/>
    <property type="molecule type" value="Genomic_DNA"/>
</dbReference>
<evidence type="ECO:0000313" key="1">
    <source>
        <dbReference type="EMBL" id="MPM88416.1"/>
    </source>
</evidence>
<reference evidence="1" key="1">
    <citation type="submission" date="2019-08" db="EMBL/GenBank/DDBJ databases">
        <authorList>
            <person name="Kucharzyk K."/>
            <person name="Murdoch R.W."/>
            <person name="Higgins S."/>
            <person name="Loffler F."/>
        </authorList>
    </citation>
    <scope>NUCLEOTIDE SEQUENCE</scope>
</reference>
<dbReference type="AlphaFoldDB" id="A0A645DGF1"/>
<protein>
    <submittedName>
        <fullName evidence="1">Uncharacterized protein</fullName>
    </submittedName>
</protein>
<name>A0A645DGF1_9ZZZZ</name>
<gene>
    <name evidence="1" type="ORF">SDC9_135520</name>
</gene>
<sequence>MGQSLVFLLLNLAGGDFRPQLNDPGQVFHGQIGGAVGLQPLQLRAQLILLALNHGQALIRALAGLGQHDLALPAEIRQLLTDLHHPGQRLVL</sequence>
<organism evidence="1">
    <name type="scientific">bioreactor metagenome</name>
    <dbReference type="NCBI Taxonomy" id="1076179"/>
    <lineage>
        <taxon>unclassified sequences</taxon>
        <taxon>metagenomes</taxon>
        <taxon>ecological metagenomes</taxon>
    </lineage>
</organism>
<comment type="caution">
    <text evidence="1">The sequence shown here is derived from an EMBL/GenBank/DDBJ whole genome shotgun (WGS) entry which is preliminary data.</text>
</comment>
<proteinExistence type="predicted"/>